<dbReference type="InterPro" id="IPR036691">
    <property type="entry name" value="Endo/exonu/phosph_ase_sf"/>
</dbReference>
<proteinExistence type="predicted"/>
<sequence>MSSPPSKKSSINIPPMSSPPSEKMSSISLPNLLELLNLITSKSRVFGSSGLSCARAQLAARFNKDFFGHVVWATVLEKNFFCNRSKRLRNQGPKCLQDGTDLSQDDEANVSEDGTPSPFLIESDISTCHRVGGKTNGAGKPRQIIVRFVSRQSVHLVFRNKKNLALMEKYKNIFITDDLTQLRMELTLLNVCGLSFKLKYSNFDDFIRKYDIICLNETQLDEFDNINVQGYKFFRINRKQFVKKSGGVGVLVCNRLWSKICFFENSNENCVFGAIDITPEGSRYSSIEIFDQIESDIVDFRSEGILVCMIGDFNARSGLLSYFISVDQHLSDEFIDLCKTLDVHIANGRLLKYAFIDVHNRVYITVGAAPLPVVEDISNDINDDANNVKSTWNPDNLNDFINCIDQESVEQLSLFIDRIQVDGPCTSDLINDITIKTGKILTDAADKCNLFKKLNNLRSSKPKEYWCLLNTYSEERTEVLNKASMEAFYNHFIMMLILRICLIVSNFNDALNQLFSVAEINKVIKLLKNNKACSSKDDILNEYIKYSKDALLSIY</sequence>
<feature type="region of interest" description="Disordered" evidence="1">
    <location>
        <begin position="93"/>
        <end position="113"/>
    </location>
</feature>
<accession>A0ABY7F4G1</accession>
<dbReference type="Pfam" id="PF03372">
    <property type="entry name" value="Exo_endo_phos"/>
    <property type="match status" value="1"/>
</dbReference>
<reference evidence="3" key="1">
    <citation type="submission" date="2022-11" db="EMBL/GenBank/DDBJ databases">
        <title>Centuries of genome instability and evolution in soft-shell clam transmissible cancer (bioRxiv).</title>
        <authorList>
            <person name="Hart S.F.M."/>
            <person name="Yonemitsu M.A."/>
            <person name="Giersch R.M."/>
            <person name="Beal B.F."/>
            <person name="Arriagada G."/>
            <person name="Davis B.W."/>
            <person name="Ostrander E.A."/>
            <person name="Goff S.P."/>
            <person name="Metzger M.J."/>
        </authorList>
    </citation>
    <scope>NUCLEOTIDE SEQUENCE</scope>
    <source>
        <strain evidence="3">MELC-2E11</strain>
        <tissue evidence="3">Siphon/mantle</tissue>
    </source>
</reference>
<organism evidence="3 4">
    <name type="scientific">Mya arenaria</name>
    <name type="common">Soft-shell clam</name>
    <dbReference type="NCBI Taxonomy" id="6604"/>
    <lineage>
        <taxon>Eukaryota</taxon>
        <taxon>Metazoa</taxon>
        <taxon>Spiralia</taxon>
        <taxon>Lophotrochozoa</taxon>
        <taxon>Mollusca</taxon>
        <taxon>Bivalvia</taxon>
        <taxon>Autobranchia</taxon>
        <taxon>Heteroconchia</taxon>
        <taxon>Euheterodonta</taxon>
        <taxon>Imparidentia</taxon>
        <taxon>Neoheterodontei</taxon>
        <taxon>Myida</taxon>
        <taxon>Myoidea</taxon>
        <taxon>Myidae</taxon>
        <taxon>Mya</taxon>
    </lineage>
</organism>
<dbReference type="SUPFAM" id="SSF56219">
    <property type="entry name" value="DNase I-like"/>
    <property type="match status" value="1"/>
</dbReference>
<dbReference type="EMBL" id="CP111021">
    <property type="protein sequence ID" value="WAR17083.1"/>
    <property type="molecule type" value="Genomic_DNA"/>
</dbReference>
<evidence type="ECO:0000259" key="2">
    <source>
        <dbReference type="Pfam" id="PF03372"/>
    </source>
</evidence>
<evidence type="ECO:0000313" key="3">
    <source>
        <dbReference type="EMBL" id="WAR17083.1"/>
    </source>
</evidence>
<feature type="domain" description="Endonuclease/exonuclease/phosphatase" evidence="2">
    <location>
        <begin position="190"/>
        <end position="322"/>
    </location>
</feature>
<dbReference type="InterPro" id="IPR005135">
    <property type="entry name" value="Endo/exonuclease/phosphatase"/>
</dbReference>
<protein>
    <recommendedName>
        <fullName evidence="2">Endonuclease/exonuclease/phosphatase domain-containing protein</fullName>
    </recommendedName>
</protein>
<gene>
    <name evidence="3" type="ORF">MAR_031677</name>
</gene>
<name>A0ABY7F4G1_MYAAR</name>
<dbReference type="Proteomes" id="UP001164746">
    <property type="component" value="Chromosome 10"/>
</dbReference>
<feature type="non-terminal residue" evidence="3">
    <location>
        <position position="555"/>
    </location>
</feature>
<evidence type="ECO:0000313" key="4">
    <source>
        <dbReference type="Proteomes" id="UP001164746"/>
    </source>
</evidence>
<dbReference type="Gene3D" id="3.60.10.10">
    <property type="entry name" value="Endonuclease/exonuclease/phosphatase"/>
    <property type="match status" value="1"/>
</dbReference>
<feature type="region of interest" description="Disordered" evidence="1">
    <location>
        <begin position="1"/>
        <end position="25"/>
    </location>
</feature>
<evidence type="ECO:0000256" key="1">
    <source>
        <dbReference type="SAM" id="MobiDB-lite"/>
    </source>
</evidence>
<keyword evidence="4" id="KW-1185">Reference proteome</keyword>